<dbReference type="Proteomes" id="UP000318509">
    <property type="component" value="Unassembled WGS sequence"/>
</dbReference>
<dbReference type="GO" id="GO:0000162">
    <property type="term" value="P:L-tryptophan biosynthetic process"/>
    <property type="evidence" value="ECO:0007669"/>
    <property type="project" value="TreeGrafter"/>
</dbReference>
<keyword evidence="8 12" id="KW-0028">Amino-acid biosynthesis</keyword>
<evidence type="ECO:0000256" key="7">
    <source>
        <dbReference type="ARBA" id="ARBA00022490"/>
    </source>
</evidence>
<dbReference type="AlphaFoldDB" id="A0A537JYR7"/>
<dbReference type="NCBIfam" id="TIGR00007">
    <property type="entry name" value="1-(5-phosphoribosyl)-5-[(5-phosphoribosylamino)methylideneamino]imidazole-4-carboxamide isomerase"/>
    <property type="match status" value="1"/>
</dbReference>
<comment type="subcellular location">
    <subcellularLocation>
        <location evidence="2 12 14">Cytoplasm</location>
    </subcellularLocation>
</comment>
<dbReference type="InterPro" id="IPR013785">
    <property type="entry name" value="Aldolase_TIM"/>
</dbReference>
<feature type="active site" description="Proton acceptor" evidence="12">
    <location>
        <position position="8"/>
    </location>
</feature>
<dbReference type="GO" id="GO:0005737">
    <property type="term" value="C:cytoplasm"/>
    <property type="evidence" value="ECO:0007669"/>
    <property type="project" value="UniProtKB-SubCell"/>
</dbReference>
<comment type="similarity">
    <text evidence="4 12 13">Belongs to the HisA/HisF family.</text>
</comment>
<evidence type="ECO:0000256" key="4">
    <source>
        <dbReference type="ARBA" id="ARBA00009667"/>
    </source>
</evidence>
<keyword evidence="9 12" id="KW-0368">Histidine biosynthesis</keyword>
<dbReference type="Gene3D" id="3.20.20.70">
    <property type="entry name" value="Aldolase class I"/>
    <property type="match status" value="1"/>
</dbReference>
<dbReference type="FunFam" id="3.20.20.70:FF:000009">
    <property type="entry name" value="1-(5-phosphoribosyl)-5-[(5-phosphoribosylamino)methylideneamino] imidazole-4-carboxamide isomerase"/>
    <property type="match status" value="1"/>
</dbReference>
<dbReference type="InterPro" id="IPR044524">
    <property type="entry name" value="Isoase_HisA-like"/>
</dbReference>
<evidence type="ECO:0000256" key="10">
    <source>
        <dbReference type="ARBA" id="ARBA00023235"/>
    </source>
</evidence>
<accession>A0A537JYR7</accession>
<reference evidence="15 16" key="1">
    <citation type="journal article" date="2019" name="Nat. Microbiol.">
        <title>Mediterranean grassland soil C-N compound turnover is dependent on rainfall and depth, and is mediated by genomically divergent microorganisms.</title>
        <authorList>
            <person name="Diamond S."/>
            <person name="Andeer P.F."/>
            <person name="Li Z."/>
            <person name="Crits-Christoph A."/>
            <person name="Burstein D."/>
            <person name="Anantharaman K."/>
            <person name="Lane K.R."/>
            <person name="Thomas B.C."/>
            <person name="Pan C."/>
            <person name="Northen T.R."/>
            <person name="Banfield J.F."/>
        </authorList>
    </citation>
    <scope>NUCLEOTIDE SEQUENCE [LARGE SCALE GENOMIC DNA]</scope>
    <source>
        <strain evidence="15">NP_3</strain>
    </source>
</reference>
<keyword evidence="10 12" id="KW-0413">Isomerase</keyword>
<comment type="caution">
    <text evidence="15">The sequence shown here is derived from an EMBL/GenBank/DDBJ whole genome shotgun (WGS) entry which is preliminary data.</text>
</comment>
<evidence type="ECO:0000256" key="13">
    <source>
        <dbReference type="RuleBase" id="RU003657"/>
    </source>
</evidence>
<evidence type="ECO:0000256" key="11">
    <source>
        <dbReference type="ARBA" id="ARBA00030547"/>
    </source>
</evidence>
<dbReference type="SUPFAM" id="SSF51366">
    <property type="entry name" value="Ribulose-phoshate binding barrel"/>
    <property type="match status" value="1"/>
</dbReference>
<dbReference type="InterPro" id="IPR011060">
    <property type="entry name" value="RibuloseP-bd_barrel"/>
</dbReference>
<evidence type="ECO:0000256" key="8">
    <source>
        <dbReference type="ARBA" id="ARBA00022605"/>
    </source>
</evidence>
<dbReference type="InterPro" id="IPR006063">
    <property type="entry name" value="HisA_bact_arch"/>
</dbReference>
<name>A0A537JYR7_9BACT</name>
<evidence type="ECO:0000256" key="6">
    <source>
        <dbReference type="ARBA" id="ARBA00018464"/>
    </source>
</evidence>
<feature type="active site" description="Proton donor" evidence="12">
    <location>
        <position position="129"/>
    </location>
</feature>
<dbReference type="HAMAP" id="MF_01014">
    <property type="entry name" value="HisA"/>
    <property type="match status" value="1"/>
</dbReference>
<dbReference type="InterPro" id="IPR023016">
    <property type="entry name" value="HisA/PriA"/>
</dbReference>
<keyword evidence="7 12" id="KW-0963">Cytoplasm</keyword>
<evidence type="ECO:0000256" key="9">
    <source>
        <dbReference type="ARBA" id="ARBA00023102"/>
    </source>
</evidence>
<dbReference type="GO" id="GO:0003949">
    <property type="term" value="F:1-(5-phosphoribosyl)-5-[(5-phosphoribosylamino)methylideneamino]imidazole-4-carboxamide isomerase activity"/>
    <property type="evidence" value="ECO:0007669"/>
    <property type="project" value="UniProtKB-UniRule"/>
</dbReference>
<sequence length="240" mass="25046">MLVLPAVDVRGGRCVRLIQGAAGRERVYGDDPAAAARRWEAEGAPWVHVVDLDGAFAGAPVNAEAIRRIIEAVRIPVEVGGGLRDLPAVERWLGRGAARVILGTAALNGGGVLEEACLRFGDRIAVAIDARDGEVLVDGWVTCTGESAAAAAARAVRAGARRIIYTDIGRDGMLGGPNVAAIEQFLRHVDVPVIASGGIASADDVARLRRITPRGPEGVIVGRALYEGRTRLEELLAAAA</sequence>
<evidence type="ECO:0000256" key="2">
    <source>
        <dbReference type="ARBA" id="ARBA00004496"/>
    </source>
</evidence>
<dbReference type="CDD" id="cd04732">
    <property type="entry name" value="HisA"/>
    <property type="match status" value="1"/>
</dbReference>
<dbReference type="PANTHER" id="PTHR43090:SF2">
    <property type="entry name" value="1-(5-PHOSPHORIBOSYL)-5-[(5-PHOSPHORIBOSYLAMINO)METHYLIDENEAMINO] IMIDAZOLE-4-CARBOXAMIDE ISOMERASE"/>
    <property type="match status" value="1"/>
</dbReference>
<comment type="pathway">
    <text evidence="3 12 14">Amino-acid biosynthesis; L-histidine biosynthesis; L-histidine from 5-phospho-alpha-D-ribose 1-diphosphate: step 4/9.</text>
</comment>
<dbReference type="Pfam" id="PF00977">
    <property type="entry name" value="His_biosynth"/>
    <property type="match status" value="1"/>
</dbReference>
<protein>
    <recommendedName>
        <fullName evidence="6 12">1-(5-phosphoribosyl)-5-[(5-phosphoribosylamino)methylideneamino] imidazole-4-carboxamide isomerase</fullName>
        <ecNumber evidence="5 12">5.3.1.16</ecNumber>
    </recommendedName>
    <alternativeName>
        <fullName evidence="11 12">Phosphoribosylformimino-5-aminoimidazole carboxamide ribotide isomerase</fullName>
    </alternativeName>
</protein>
<evidence type="ECO:0000256" key="5">
    <source>
        <dbReference type="ARBA" id="ARBA00012550"/>
    </source>
</evidence>
<dbReference type="GO" id="GO:0000105">
    <property type="term" value="P:L-histidine biosynthetic process"/>
    <property type="evidence" value="ECO:0007669"/>
    <property type="project" value="UniProtKB-UniRule"/>
</dbReference>
<dbReference type="PANTHER" id="PTHR43090">
    <property type="entry name" value="1-(5-PHOSPHORIBOSYL)-5-[(5-PHOSPHORIBOSYLAMINO)METHYLIDENEAMINO] IMIDAZOLE-4-CARBOXAMIDE ISOMERASE"/>
    <property type="match status" value="1"/>
</dbReference>
<evidence type="ECO:0000256" key="1">
    <source>
        <dbReference type="ARBA" id="ARBA00000901"/>
    </source>
</evidence>
<evidence type="ECO:0000313" key="16">
    <source>
        <dbReference type="Proteomes" id="UP000318509"/>
    </source>
</evidence>
<dbReference type="UniPathway" id="UPA00031">
    <property type="reaction ID" value="UER00009"/>
</dbReference>
<dbReference type="EC" id="5.3.1.16" evidence="5 12"/>
<evidence type="ECO:0000313" key="15">
    <source>
        <dbReference type="EMBL" id="TMI88644.1"/>
    </source>
</evidence>
<evidence type="ECO:0000256" key="12">
    <source>
        <dbReference type="HAMAP-Rule" id="MF_01014"/>
    </source>
</evidence>
<evidence type="ECO:0000256" key="14">
    <source>
        <dbReference type="RuleBase" id="RU003658"/>
    </source>
</evidence>
<organism evidence="15 16">
    <name type="scientific">Candidatus Segetimicrobium genomatis</name>
    <dbReference type="NCBI Taxonomy" id="2569760"/>
    <lineage>
        <taxon>Bacteria</taxon>
        <taxon>Bacillati</taxon>
        <taxon>Candidatus Sysuimicrobiota</taxon>
        <taxon>Candidatus Sysuimicrobiia</taxon>
        <taxon>Candidatus Sysuimicrobiales</taxon>
        <taxon>Candidatus Segetimicrobiaceae</taxon>
        <taxon>Candidatus Segetimicrobium</taxon>
    </lineage>
</organism>
<dbReference type="InterPro" id="IPR006062">
    <property type="entry name" value="His_biosynth"/>
</dbReference>
<comment type="catalytic activity">
    <reaction evidence="1 12 14">
        <text>1-(5-phospho-beta-D-ribosyl)-5-[(5-phospho-beta-D-ribosylamino)methylideneamino]imidazole-4-carboxamide = 5-[(5-phospho-1-deoxy-D-ribulos-1-ylimino)methylamino]-1-(5-phospho-beta-D-ribosyl)imidazole-4-carboxamide</text>
        <dbReference type="Rhea" id="RHEA:15469"/>
        <dbReference type="ChEBI" id="CHEBI:58435"/>
        <dbReference type="ChEBI" id="CHEBI:58525"/>
        <dbReference type="EC" id="5.3.1.16"/>
    </reaction>
</comment>
<gene>
    <name evidence="12 15" type="primary">hisA</name>
    <name evidence="15" type="ORF">E6H00_12105</name>
</gene>
<dbReference type="EMBL" id="VBAK01000137">
    <property type="protein sequence ID" value="TMI88644.1"/>
    <property type="molecule type" value="Genomic_DNA"/>
</dbReference>
<proteinExistence type="inferred from homology"/>
<evidence type="ECO:0000256" key="3">
    <source>
        <dbReference type="ARBA" id="ARBA00005133"/>
    </source>
</evidence>